<name>W1YQE3_9ZZZZ</name>
<evidence type="ECO:0000256" key="1">
    <source>
        <dbReference type="SAM" id="MobiDB-lite"/>
    </source>
</evidence>
<feature type="region of interest" description="Disordered" evidence="1">
    <location>
        <begin position="1"/>
        <end position="28"/>
    </location>
</feature>
<dbReference type="AlphaFoldDB" id="W1YQE3"/>
<accession>W1YQE3</accession>
<feature type="non-terminal residue" evidence="2">
    <location>
        <position position="28"/>
    </location>
</feature>
<comment type="caution">
    <text evidence="2">The sequence shown here is derived from an EMBL/GenBank/DDBJ whole genome shotgun (WGS) entry which is preliminary data.</text>
</comment>
<gene>
    <name evidence="2" type="ORF">Q604_UNBC01302G0002</name>
</gene>
<reference evidence="2" key="1">
    <citation type="submission" date="2013-12" db="EMBL/GenBank/DDBJ databases">
        <title>A Varibaculum cambriense genome reconstructed from a premature infant gut community with otherwise low bacterial novelty that shifts toward anaerobic metabolism during the third week of life.</title>
        <authorList>
            <person name="Brown C.T."/>
            <person name="Sharon I."/>
            <person name="Thomas B.C."/>
            <person name="Castelle C.J."/>
            <person name="Morowitz M.J."/>
            <person name="Banfield J.F."/>
        </authorList>
    </citation>
    <scope>NUCLEOTIDE SEQUENCE</scope>
</reference>
<sequence length="28" mass="2901">MSSDLAPSTQPPAPTTEADANLEPTLVF</sequence>
<organism evidence="2">
    <name type="scientific">human gut metagenome</name>
    <dbReference type="NCBI Taxonomy" id="408170"/>
    <lineage>
        <taxon>unclassified sequences</taxon>
        <taxon>metagenomes</taxon>
        <taxon>organismal metagenomes</taxon>
    </lineage>
</organism>
<protein>
    <submittedName>
        <fullName evidence="2">Uncharacterized protein</fullName>
    </submittedName>
</protein>
<evidence type="ECO:0000313" key="2">
    <source>
        <dbReference type="EMBL" id="ETJ44702.1"/>
    </source>
</evidence>
<proteinExistence type="predicted"/>
<dbReference type="EMBL" id="AZMM01001302">
    <property type="protein sequence ID" value="ETJ44702.1"/>
    <property type="molecule type" value="Genomic_DNA"/>
</dbReference>